<evidence type="ECO:0000256" key="1">
    <source>
        <dbReference type="SAM" id="MobiDB-lite"/>
    </source>
</evidence>
<dbReference type="AlphaFoldDB" id="A0A9D5DF12"/>
<name>A0A9D5DF12_9CRYT</name>
<dbReference type="Gene3D" id="3.40.50.300">
    <property type="entry name" value="P-loop containing nucleotide triphosphate hydrolases"/>
    <property type="match status" value="1"/>
</dbReference>
<dbReference type="EMBL" id="JAPCXC010000074">
    <property type="protein sequence ID" value="KAJ1606613.1"/>
    <property type="molecule type" value="Genomic_DNA"/>
</dbReference>
<accession>A0A9D5DF12</accession>
<protein>
    <submittedName>
        <fullName evidence="2">Uncharacterized protein</fullName>
    </submittedName>
</protein>
<feature type="compositionally biased region" description="Acidic residues" evidence="1">
    <location>
        <begin position="9"/>
        <end position="40"/>
    </location>
</feature>
<feature type="region of interest" description="Disordered" evidence="1">
    <location>
        <begin position="1"/>
        <end position="84"/>
    </location>
</feature>
<dbReference type="Proteomes" id="UP001067231">
    <property type="component" value="Unassembled WGS sequence"/>
</dbReference>
<proteinExistence type="predicted"/>
<feature type="non-terminal residue" evidence="2">
    <location>
        <position position="154"/>
    </location>
</feature>
<feature type="compositionally biased region" description="Basic and acidic residues" evidence="1">
    <location>
        <begin position="41"/>
        <end position="77"/>
    </location>
</feature>
<reference evidence="2" key="1">
    <citation type="submission" date="2022-10" db="EMBL/GenBank/DDBJ databases">
        <title>Adaptive evolution leads to modifications in subtelomeric GC content in a zoonotic Cryptosporidium species.</title>
        <authorList>
            <person name="Li J."/>
            <person name="Feng Y."/>
            <person name="Xiao L."/>
        </authorList>
    </citation>
    <scope>NUCLEOTIDE SEQUENCE</scope>
    <source>
        <strain evidence="2">33844</strain>
    </source>
</reference>
<sequence length="154" mass="18072">MFANQDDFWTSDDSEEELEIEKSEVEEDEEKETKEEEEEDKEKKTKEEVEEEKKTKVEEKRGVDADKESEHKKDSSRKGMIRKKWSVEDESDVSNFREVIGYEPHEGRIDTESGGDDDDDVVLRYPYELDDFQKRAIMNIHRGDHVLVAAHTSA</sequence>
<gene>
    <name evidence="2" type="ORF">OJ253_2662</name>
</gene>
<comment type="caution">
    <text evidence="2">The sequence shown here is derived from an EMBL/GenBank/DDBJ whole genome shotgun (WGS) entry which is preliminary data.</text>
</comment>
<dbReference type="InterPro" id="IPR027417">
    <property type="entry name" value="P-loop_NTPase"/>
</dbReference>
<evidence type="ECO:0000313" key="2">
    <source>
        <dbReference type="EMBL" id="KAJ1606613.1"/>
    </source>
</evidence>
<dbReference type="OrthoDB" id="64767at2759"/>
<organism evidence="2">
    <name type="scientific">Cryptosporidium canis</name>
    <dbReference type="NCBI Taxonomy" id="195482"/>
    <lineage>
        <taxon>Eukaryota</taxon>
        <taxon>Sar</taxon>
        <taxon>Alveolata</taxon>
        <taxon>Apicomplexa</taxon>
        <taxon>Conoidasida</taxon>
        <taxon>Coccidia</taxon>
        <taxon>Eucoccidiorida</taxon>
        <taxon>Eimeriorina</taxon>
        <taxon>Cryptosporidiidae</taxon>
        <taxon>Cryptosporidium</taxon>
    </lineage>
</organism>